<dbReference type="Proteomes" id="UP001499878">
    <property type="component" value="Unassembled WGS sequence"/>
</dbReference>
<name>A0ABP9TD05_9ACTN</name>
<reference evidence="4" key="1">
    <citation type="journal article" date="2019" name="Int. J. Syst. Evol. Microbiol.">
        <title>The Global Catalogue of Microorganisms (GCM) 10K type strain sequencing project: providing services to taxonomists for standard genome sequencing and annotation.</title>
        <authorList>
            <consortium name="The Broad Institute Genomics Platform"/>
            <consortium name="The Broad Institute Genome Sequencing Center for Infectious Disease"/>
            <person name="Wu L."/>
            <person name="Ma J."/>
        </authorList>
    </citation>
    <scope>NUCLEOTIDE SEQUENCE [LARGE SCALE GENOMIC DNA]</scope>
    <source>
        <strain evidence="4">JCM 18306</strain>
    </source>
</reference>
<organism evidence="3 4">
    <name type="scientific">Streptomyces thinghirensis</name>
    <dbReference type="NCBI Taxonomy" id="551547"/>
    <lineage>
        <taxon>Bacteria</taxon>
        <taxon>Bacillati</taxon>
        <taxon>Actinomycetota</taxon>
        <taxon>Actinomycetes</taxon>
        <taxon>Kitasatosporales</taxon>
        <taxon>Streptomycetaceae</taxon>
        <taxon>Streptomyces</taxon>
    </lineage>
</organism>
<evidence type="ECO:0000256" key="1">
    <source>
        <dbReference type="SAM" id="MobiDB-lite"/>
    </source>
</evidence>
<proteinExistence type="predicted"/>
<feature type="transmembrane region" description="Helical" evidence="2">
    <location>
        <begin position="12"/>
        <end position="34"/>
    </location>
</feature>
<evidence type="ECO:0000313" key="3">
    <source>
        <dbReference type="EMBL" id="GAA5216595.1"/>
    </source>
</evidence>
<protein>
    <submittedName>
        <fullName evidence="3">Uncharacterized protein</fullName>
    </submittedName>
</protein>
<dbReference type="EMBL" id="BAABJR010000026">
    <property type="protein sequence ID" value="GAA5216595.1"/>
    <property type="molecule type" value="Genomic_DNA"/>
</dbReference>
<feature type="compositionally biased region" description="Polar residues" evidence="1">
    <location>
        <begin position="77"/>
        <end position="93"/>
    </location>
</feature>
<evidence type="ECO:0000256" key="2">
    <source>
        <dbReference type="SAM" id="Phobius"/>
    </source>
</evidence>
<comment type="caution">
    <text evidence="3">The sequence shown here is derived from an EMBL/GenBank/DDBJ whole genome shotgun (WGS) entry which is preliminary data.</text>
</comment>
<sequence length="93" mass="9080">MATIWVLMDLNAAGQAASVIGCVVGIVGLLFTLLSAPRRADAAPQAVRTGKATTTGGGRADTGVVSRTGGQAEDTGDATSQGGATNAGVTDSF</sequence>
<keyword evidence="2" id="KW-0472">Membrane</keyword>
<keyword evidence="2" id="KW-1133">Transmembrane helix</keyword>
<evidence type="ECO:0000313" key="4">
    <source>
        <dbReference type="Proteomes" id="UP001499878"/>
    </source>
</evidence>
<keyword evidence="4" id="KW-1185">Reference proteome</keyword>
<feature type="region of interest" description="Disordered" evidence="1">
    <location>
        <begin position="42"/>
        <end position="93"/>
    </location>
</feature>
<accession>A0ABP9TD05</accession>
<gene>
    <name evidence="3" type="ORF">GCM10023323_70260</name>
</gene>
<keyword evidence="2" id="KW-0812">Transmembrane</keyword>